<accession>A0ACC0KVG8</accession>
<evidence type="ECO:0000313" key="2">
    <source>
        <dbReference type="Proteomes" id="UP001064048"/>
    </source>
</evidence>
<evidence type="ECO:0000313" key="1">
    <source>
        <dbReference type="EMBL" id="KAI8440561.1"/>
    </source>
</evidence>
<dbReference type="EMBL" id="CM046102">
    <property type="protein sequence ID" value="KAI8440561.1"/>
    <property type="molecule type" value="Genomic_DNA"/>
</dbReference>
<comment type="caution">
    <text evidence="1">The sequence shown here is derived from an EMBL/GenBank/DDBJ whole genome shotgun (WGS) entry which is preliminary data.</text>
</comment>
<keyword evidence="2" id="KW-1185">Reference proteome</keyword>
<organism evidence="1 2">
    <name type="scientific">Choristoneura fumiferana</name>
    <name type="common">Spruce budworm moth</name>
    <name type="synonym">Archips fumiferana</name>
    <dbReference type="NCBI Taxonomy" id="7141"/>
    <lineage>
        <taxon>Eukaryota</taxon>
        <taxon>Metazoa</taxon>
        <taxon>Ecdysozoa</taxon>
        <taxon>Arthropoda</taxon>
        <taxon>Hexapoda</taxon>
        <taxon>Insecta</taxon>
        <taxon>Pterygota</taxon>
        <taxon>Neoptera</taxon>
        <taxon>Endopterygota</taxon>
        <taxon>Lepidoptera</taxon>
        <taxon>Glossata</taxon>
        <taxon>Ditrysia</taxon>
        <taxon>Tortricoidea</taxon>
        <taxon>Tortricidae</taxon>
        <taxon>Tortricinae</taxon>
        <taxon>Choristoneura</taxon>
    </lineage>
</organism>
<reference evidence="1 2" key="1">
    <citation type="journal article" date="2022" name="Genome Biol. Evol.">
        <title>The Spruce Budworm Genome: Reconstructing the Evolutionary History of Antifreeze Proteins.</title>
        <authorList>
            <person name="Beliveau C."/>
            <person name="Gagne P."/>
            <person name="Picq S."/>
            <person name="Vernygora O."/>
            <person name="Keeling C.I."/>
            <person name="Pinkney K."/>
            <person name="Doucet D."/>
            <person name="Wen F."/>
            <person name="Johnston J.S."/>
            <person name="Maaroufi H."/>
            <person name="Boyle B."/>
            <person name="Laroche J."/>
            <person name="Dewar K."/>
            <person name="Juretic N."/>
            <person name="Blackburn G."/>
            <person name="Nisole A."/>
            <person name="Brunet B."/>
            <person name="Brandao M."/>
            <person name="Lumley L."/>
            <person name="Duan J."/>
            <person name="Quan G."/>
            <person name="Lucarotti C.J."/>
            <person name="Roe A.D."/>
            <person name="Sperling F.A.H."/>
            <person name="Levesque R.C."/>
            <person name="Cusson M."/>
        </authorList>
    </citation>
    <scope>NUCLEOTIDE SEQUENCE [LARGE SCALE GENOMIC DNA]</scope>
    <source>
        <strain evidence="1">Glfc:IPQL:Cfum</strain>
    </source>
</reference>
<gene>
    <name evidence="1" type="ORF">MSG28_001803</name>
</gene>
<sequence length="95" mass="10120">MGQVIQSPVEERVGCVGDDNNHTPGVHRQRKRRAVPGLRRGAGRLPRLRTLPEEDAPPTAPASPASLASLALAPVASPCADKDSYQRASTNFDPL</sequence>
<proteinExistence type="predicted"/>
<name>A0ACC0KVG8_CHOFU</name>
<dbReference type="Proteomes" id="UP001064048">
    <property type="component" value="Chromosome 2"/>
</dbReference>
<protein>
    <submittedName>
        <fullName evidence="1">Uncharacterized protein</fullName>
    </submittedName>
</protein>